<dbReference type="EMBL" id="CP004276">
    <property type="protein sequence ID" value="AHH06979.1"/>
    <property type="molecule type" value="Genomic_DNA"/>
</dbReference>
<sequence length="37" mass="4586">MLKNSSKNYKKLQKKFKPILYIEEIFTYLNLLYKQCI</sequence>
<organism evidence="1">
    <name type="scientific">Borrelia crocidurae DOU</name>
    <dbReference type="NCBI Taxonomy" id="1293575"/>
    <lineage>
        <taxon>Bacteria</taxon>
        <taxon>Pseudomonadati</taxon>
        <taxon>Spirochaetota</taxon>
        <taxon>Spirochaetia</taxon>
        <taxon>Spirochaetales</taxon>
        <taxon>Borreliaceae</taxon>
        <taxon>Borrelia</taxon>
    </lineage>
</organism>
<keyword evidence="1" id="KW-0614">Plasmid</keyword>
<gene>
    <name evidence="1" type="ORF">BCD_0913</name>
</gene>
<protein>
    <submittedName>
        <fullName evidence="1">Uncharacterized protein</fullName>
    </submittedName>
</protein>
<proteinExistence type="predicted"/>
<evidence type="ECO:0000313" key="1">
    <source>
        <dbReference type="EMBL" id="AHH06979.1"/>
    </source>
</evidence>
<dbReference type="AlphaFoldDB" id="W5SIJ9"/>
<reference evidence="1" key="1">
    <citation type="submission" date="2013-02" db="EMBL/GenBank/DDBJ databases">
        <title>Comparative genomics of Borrelia species.</title>
        <authorList>
            <person name="Schwan T.G."/>
            <person name="Raffel S.J."/>
            <person name="Porcella S.F."/>
        </authorList>
    </citation>
    <scope>NUCLEOTIDE SEQUENCE</scope>
    <source>
        <strain evidence="1">DOU</strain>
        <plasmid evidence="1">unnamed</plasmid>
    </source>
</reference>
<dbReference type="HOGENOM" id="CLU_3340868_0_0_12"/>
<accession>W5SIJ9</accession>
<name>W5SIJ9_9SPIR</name>
<geneLocation type="plasmid" evidence="1">
    <name>unnamed</name>
</geneLocation>